<dbReference type="Proteomes" id="UP001302602">
    <property type="component" value="Unassembled WGS sequence"/>
</dbReference>
<protein>
    <submittedName>
        <fullName evidence="3">HET-domain-containing protein</fullName>
    </submittedName>
</protein>
<evidence type="ECO:0000256" key="1">
    <source>
        <dbReference type="SAM" id="MobiDB-lite"/>
    </source>
</evidence>
<reference evidence="3" key="2">
    <citation type="submission" date="2023-05" db="EMBL/GenBank/DDBJ databases">
        <authorList>
            <consortium name="Lawrence Berkeley National Laboratory"/>
            <person name="Steindorff A."/>
            <person name="Hensen N."/>
            <person name="Bonometti L."/>
            <person name="Westerberg I."/>
            <person name="Brannstrom I.O."/>
            <person name="Guillou S."/>
            <person name="Cros-Aarteil S."/>
            <person name="Calhoun S."/>
            <person name="Haridas S."/>
            <person name="Kuo A."/>
            <person name="Mondo S."/>
            <person name="Pangilinan J."/>
            <person name="Riley R."/>
            <person name="Labutti K."/>
            <person name="Andreopoulos B."/>
            <person name="Lipzen A."/>
            <person name="Chen C."/>
            <person name="Yanf M."/>
            <person name="Daum C."/>
            <person name="Ng V."/>
            <person name="Clum A."/>
            <person name="Ohm R."/>
            <person name="Martin F."/>
            <person name="Silar P."/>
            <person name="Natvig D."/>
            <person name="Lalanne C."/>
            <person name="Gautier V."/>
            <person name="Ament-Velasquez S.L."/>
            <person name="Kruys A."/>
            <person name="Hutchinson M.I."/>
            <person name="Powell A.J."/>
            <person name="Barry K."/>
            <person name="Miller A.N."/>
            <person name="Grigoriev I.V."/>
            <person name="Debuchy R."/>
            <person name="Gladieux P."/>
            <person name="Thoren M.H."/>
            <person name="Johannesson H."/>
        </authorList>
    </citation>
    <scope>NUCLEOTIDE SEQUENCE</scope>
    <source>
        <strain evidence="3">CBS 731.68</strain>
    </source>
</reference>
<dbReference type="RefSeq" id="XP_062643556.1">
    <property type="nucleotide sequence ID" value="XM_062796640.1"/>
</dbReference>
<evidence type="ECO:0000313" key="3">
    <source>
        <dbReference type="EMBL" id="KAK4119783.1"/>
    </source>
</evidence>
<dbReference type="EMBL" id="MU853244">
    <property type="protein sequence ID" value="KAK4119783.1"/>
    <property type="molecule type" value="Genomic_DNA"/>
</dbReference>
<name>A0AAN6YZX4_9PEZI</name>
<sequence>MYEPVWDEDGREAGKKHQEAEQQPRISRTLEKQTVRVIASKSLQLSSYAELTALLQQPFSKFARGDPRDLIQIRPPALCSVCYNLDPYAAPQDRSGEDGTRAWAKAEYAIPPDTPVAKIKISKSAELLESAQHGCLTCAIIATSLSGVSPGWEEGESFMHLFLAPNLPLVVRLQHGSTSSLRTGKESMVDLGVLLPEGSAMNWDIEITVSEEKKPQALEIEIYKRNIAPEQSTVGDLVLGELIRDIGTATPVSQHAGSVECYKFIKTHVERCMLSHNCSSSGHLPKLPDRVIWVKAPQSETPSGIRLVESQTHGKKRAPYLTLSYCWGPVSPSTFMTDESSLETHKAGIAYTGLPPLFQDVVDLARLLGIEYVWIDRLCIVQGSSTDFARQAPKMGTIYGNATLTIAAASATSESDRILVERDLKWSTYDLKITEPSMGKLSFQVRRRSQPLGMEARGGDYGKVSTRAWIWQERMLSARTIFFTQSALKFECHAHSIWEGFGEGVTGPSWSAQLDNVTYKTWMNLVEEYTQRDITRPADRLPAMAATMRRIAKARGWSPLYGMWASAPIDSLGWHAKEWDGPGFRHLCRVHPGFYAPTWSWASVEGPVSYVNVKRMDAYDPAVADLEVTKWDAASGVITVRGRVIATEVRCEVTESPFPEEEEVGDSNPSASEEKTFDYHYNIPGLTQRGVGAMPITADVALQPWTGVINGENVSTVIRVPDGELWPEKSWSGNCLCLMVQRQTLRCLVLVLGQSRRVPGAWERIATVDGLEPTLFDLAARVVFEIA</sequence>
<evidence type="ECO:0000313" key="4">
    <source>
        <dbReference type="Proteomes" id="UP001302602"/>
    </source>
</evidence>
<gene>
    <name evidence="3" type="ORF">N657DRAFT_684103</name>
</gene>
<evidence type="ECO:0000259" key="2">
    <source>
        <dbReference type="Pfam" id="PF06985"/>
    </source>
</evidence>
<dbReference type="InterPro" id="IPR010730">
    <property type="entry name" value="HET"/>
</dbReference>
<feature type="region of interest" description="Disordered" evidence="1">
    <location>
        <begin position="1"/>
        <end position="27"/>
    </location>
</feature>
<dbReference type="PANTHER" id="PTHR33112">
    <property type="entry name" value="DOMAIN PROTEIN, PUTATIVE-RELATED"/>
    <property type="match status" value="1"/>
</dbReference>
<dbReference type="AlphaFoldDB" id="A0AAN6YZX4"/>
<feature type="compositionally biased region" description="Basic and acidic residues" evidence="1">
    <location>
        <begin position="11"/>
        <end position="27"/>
    </location>
</feature>
<accession>A0AAN6YZX4</accession>
<reference evidence="3" key="1">
    <citation type="journal article" date="2023" name="Mol. Phylogenet. Evol.">
        <title>Genome-scale phylogeny and comparative genomics of the fungal order Sordariales.</title>
        <authorList>
            <person name="Hensen N."/>
            <person name="Bonometti L."/>
            <person name="Westerberg I."/>
            <person name="Brannstrom I.O."/>
            <person name="Guillou S."/>
            <person name="Cros-Aarteil S."/>
            <person name="Calhoun S."/>
            <person name="Haridas S."/>
            <person name="Kuo A."/>
            <person name="Mondo S."/>
            <person name="Pangilinan J."/>
            <person name="Riley R."/>
            <person name="LaButti K."/>
            <person name="Andreopoulos B."/>
            <person name="Lipzen A."/>
            <person name="Chen C."/>
            <person name="Yan M."/>
            <person name="Daum C."/>
            <person name="Ng V."/>
            <person name="Clum A."/>
            <person name="Steindorff A."/>
            <person name="Ohm R.A."/>
            <person name="Martin F."/>
            <person name="Silar P."/>
            <person name="Natvig D.O."/>
            <person name="Lalanne C."/>
            <person name="Gautier V."/>
            <person name="Ament-Velasquez S.L."/>
            <person name="Kruys A."/>
            <person name="Hutchinson M.I."/>
            <person name="Powell A.J."/>
            <person name="Barry K."/>
            <person name="Miller A.N."/>
            <person name="Grigoriev I.V."/>
            <person name="Debuchy R."/>
            <person name="Gladieux P."/>
            <person name="Hiltunen Thoren M."/>
            <person name="Johannesson H."/>
        </authorList>
    </citation>
    <scope>NUCLEOTIDE SEQUENCE</scope>
    <source>
        <strain evidence="3">CBS 731.68</strain>
    </source>
</reference>
<organism evidence="3 4">
    <name type="scientific">Parathielavia appendiculata</name>
    <dbReference type="NCBI Taxonomy" id="2587402"/>
    <lineage>
        <taxon>Eukaryota</taxon>
        <taxon>Fungi</taxon>
        <taxon>Dikarya</taxon>
        <taxon>Ascomycota</taxon>
        <taxon>Pezizomycotina</taxon>
        <taxon>Sordariomycetes</taxon>
        <taxon>Sordariomycetidae</taxon>
        <taxon>Sordariales</taxon>
        <taxon>Chaetomiaceae</taxon>
        <taxon>Parathielavia</taxon>
    </lineage>
</organism>
<comment type="caution">
    <text evidence="3">The sequence shown here is derived from an EMBL/GenBank/DDBJ whole genome shotgun (WGS) entry which is preliminary data.</text>
</comment>
<proteinExistence type="predicted"/>
<dbReference type="Pfam" id="PF06985">
    <property type="entry name" value="HET"/>
    <property type="match status" value="1"/>
</dbReference>
<feature type="domain" description="Heterokaryon incompatibility" evidence="2">
    <location>
        <begin position="320"/>
        <end position="473"/>
    </location>
</feature>
<feature type="compositionally biased region" description="Acidic residues" evidence="1">
    <location>
        <begin position="1"/>
        <end position="10"/>
    </location>
</feature>
<keyword evidence="4" id="KW-1185">Reference proteome</keyword>
<dbReference type="PANTHER" id="PTHR33112:SF9">
    <property type="entry name" value="HETEROKARYON INCOMPATIBILITY DOMAIN-CONTAINING PROTEIN"/>
    <property type="match status" value="1"/>
</dbReference>
<dbReference type="GeneID" id="87833408"/>